<protein>
    <submittedName>
        <fullName evidence="1">Uncharacterized protein</fullName>
    </submittedName>
</protein>
<reference evidence="1" key="1">
    <citation type="submission" date="2019-04" db="EMBL/GenBank/DDBJ databases">
        <authorList>
            <person name="Melise S."/>
            <person name="Noan J."/>
            <person name="Okalmin O."/>
        </authorList>
    </citation>
    <scope>NUCLEOTIDE SEQUENCE</scope>
    <source>
        <strain evidence="1">FN9</strain>
    </source>
</reference>
<dbReference type="EMBL" id="CAAKMV010000110">
    <property type="protein sequence ID" value="VIO54672.1"/>
    <property type="molecule type" value="Genomic_DNA"/>
</dbReference>
<sequence length="323" mass="37028">MSWKTRHLHNIHRYVKEVNDNAWIVYDNAMISRHTSKPSQPHWEDGEGGFFTMDEAPSPKPPTRPLSDSCPFTDILKESYSGLGLYKVGNAHLHIVRNVGAQEHNTLKAVAERNYNFMVPTEYCHGVYGDGHLYYIAYSILPGKSIAEMWPKTKDDALKTKWTRQIADAYYELSKWRGDRICGIDGGNLNEQSIINGNWWDTSLSTPEALLKNFKDINMDCSEIVFAHNKMMPLAFMVDGDQGLVGISTWYSAGFVPKGWIQTLPLGNSFTESAGAIRDTWTDFECMDWSRKIDDGFEERGLNGHRWESWADWQAKRVFTERK</sequence>
<dbReference type="OrthoDB" id="5404599at2759"/>
<gene>
    <name evidence="1" type="ORF">FUG_LOCUS133170</name>
</gene>
<dbReference type="AlphaFoldDB" id="A0A2H3GSN3"/>
<accession>A0A2H3GSN3</accession>
<name>A0A2H3GSN3_GIBZA</name>
<organism evidence="1">
    <name type="scientific">Gibberella zeae</name>
    <name type="common">Wheat head blight fungus</name>
    <name type="synonym">Fusarium graminearum</name>
    <dbReference type="NCBI Taxonomy" id="5518"/>
    <lineage>
        <taxon>Eukaryota</taxon>
        <taxon>Fungi</taxon>
        <taxon>Dikarya</taxon>
        <taxon>Ascomycota</taxon>
        <taxon>Pezizomycotina</taxon>
        <taxon>Sordariomycetes</taxon>
        <taxon>Hypocreomycetidae</taxon>
        <taxon>Hypocreales</taxon>
        <taxon>Nectriaceae</taxon>
        <taxon>Fusarium</taxon>
    </lineage>
</organism>
<evidence type="ECO:0000313" key="1">
    <source>
        <dbReference type="EMBL" id="VIO54672.1"/>
    </source>
</evidence>
<proteinExistence type="predicted"/>